<dbReference type="InterPro" id="IPR008930">
    <property type="entry name" value="Terpenoid_cyclase/PrenylTrfase"/>
</dbReference>
<dbReference type="Gene3D" id="1.50.10.20">
    <property type="match status" value="1"/>
</dbReference>
<organism evidence="1 2">
    <name type="scientific">Ruminococcus albus (strain ATCC 27210 / DSM 20455 / JCM 14654 / NCDO 2250 / 7)</name>
    <dbReference type="NCBI Taxonomy" id="697329"/>
    <lineage>
        <taxon>Bacteria</taxon>
        <taxon>Bacillati</taxon>
        <taxon>Bacillota</taxon>
        <taxon>Clostridia</taxon>
        <taxon>Eubacteriales</taxon>
        <taxon>Oscillospiraceae</taxon>
        <taxon>Ruminococcus</taxon>
    </lineage>
</organism>
<dbReference type="STRING" id="697329.Rumal_2846"/>
<evidence type="ECO:0000313" key="2">
    <source>
        <dbReference type="Proteomes" id="UP000006919"/>
    </source>
</evidence>
<dbReference type="CDD" id="cd00688">
    <property type="entry name" value="ISOPREN_C2_like"/>
    <property type="match status" value="1"/>
</dbReference>
<sequence>MNLLKRGIAILTTHFVLSMSIHCGAISHDPINPVKSFDELIDNSLIYFSKTQNYENAWVKNNRDYTSEIINTLEYIYTNVNFINDNQIMFLKMMVNDSADYIWENDYNNIDDVAKYLLVDEIVDDSAITWILSIQNPDGGFGLDEGYTSDIIDTKLALKALTDIGETEAMTNAALYIASLQNEDGGFSYQQGLSSNAYLTADIANILVDTIDVNPVLSYYLEDTFKALDGYLDTTFPALKDLSAYDLDTVYQHFYSALYSLKRDGRYDVSAYYALQAEDGGVFDDPLATALYLELLVREQNALVANIDNIAITNYKGYAVSAFNSNENVNISVINEFETNKAHFEMSIIKPDGTAIPLDGDKAVWNTAENPDGEYTVRAEIIRDSNDEVAKSFEQTFRIQHRLAVDSITLALSQPYSRVGDTDPVDVTAEFDISNFTEDDQLSINWTVTDVSGTVISEDTVDITEADVAMNYIQLGSFTPDTSERNAYIIKAELMSGENQIAQTTTNYFVSDKSVAITYSTDKDYLTEIDDNAEVTLNLRDERVVDLIFTTSSENTDLIDKYAAEIETIKDKLESMGYIVNLSNVSTSFLSAKDAHEWIEYDHPGYDTQTGYTKHIVSDKTNIQMLGYRYVPYKDFLFVPDENDSQKIFTFDIQRDKTDWHSMNGGGFLFNTEIDSEANTISGYYVLIMRDGLRLYELDKVNLDTFRNNGYAGKAIQKFQFKDVYAEHHIKIVANSDTVSLWDGDDIVIDNAELPNIHGNGYGPITSHASHSCSQRSYFTFANITMQTIKGEKLLNVLDNYNFESDNSRYVISLSDTPIEDLDDEEVQKNVAQKIVDKNITFIGLGDEDSTEQYRRIAQLIPDNASFYEYSDKTAVNTIKKNIIDTEEAKRILNPDAVVATDLTITGELPDGSSFVQQYDKLHEGETISFVVPVDLNNLTSGIDAILLKNIRLDYTDENNIARVKTLDKITLPVIGSEGKITNQVTTDKEAYYEYEDVNIFDRIHNNSDIRAAKGLTNVITIADSEGNVITEYSKTLSEIMTKSYVEVSEIWNIADQPEGQYTIISNVYDGDILVSESQAVFEVMNHELPQYELTGYLNTSGKLFKADETIDITRYIENIGRYDIENGTINIKIIDVAHEKVVYEREEVIDLSIGENNTDSFSVVPANDFTSRGGKEYLITYEVTTENGQTIELPGDGFMLDGFDFSFMGVDVLFSMNDDASIKGIQMNGWLMNVYGSMHSNSNVEANCSIITVEGDCSSVSGAQFNTWQTLLENDPITSEFIEFPDVLSVIKSRLEETILSIENGWTSENENEFRIYGNSVVADSDIFSSKSLIIDPSNCFASSSDEGILICSEKDITIRSTDVDIKGIIYAPNGTVRIESNNFNIHGRIIAKNIIFQGSIFNGETFDRDLNQFN</sequence>
<evidence type="ECO:0000313" key="1">
    <source>
        <dbReference type="EMBL" id="ADU23314.1"/>
    </source>
</evidence>
<proteinExistence type="predicted"/>
<dbReference type="KEGG" id="ral:Rumal_2846"/>
<dbReference type="eggNOG" id="COG2373">
    <property type="taxonomic scope" value="Bacteria"/>
</dbReference>
<gene>
    <name evidence="1" type="ordered locus">Rumal_2846</name>
</gene>
<name>E6UIG9_RUMA7</name>
<reference evidence="1 2" key="1">
    <citation type="journal article" date="2011" name="J. Bacteriol.">
        <title>Complete genome of the cellulolytic ruminal bacterium Ruminococcus albus 7.</title>
        <authorList>
            <person name="Suen G."/>
            <person name="Stevenson D.M."/>
            <person name="Bruce D.C."/>
            <person name="Chertkov O."/>
            <person name="Copeland A."/>
            <person name="Cheng J.F."/>
            <person name="Detter C."/>
            <person name="Detter J.C."/>
            <person name="Goodwin L.A."/>
            <person name="Han C.S."/>
            <person name="Hauser L.J."/>
            <person name="Ivanova N.N."/>
            <person name="Kyrpides N.C."/>
            <person name="Land M.L."/>
            <person name="Lapidus A."/>
            <person name="Lucas S."/>
            <person name="Ovchinnikova G."/>
            <person name="Pitluck S."/>
            <person name="Tapia R."/>
            <person name="Woyke T."/>
            <person name="Boyum J."/>
            <person name="Mead D."/>
            <person name="Weimer P.J."/>
        </authorList>
    </citation>
    <scope>NUCLEOTIDE SEQUENCE [LARGE SCALE GENOMIC DNA]</scope>
    <source>
        <strain evidence="2">ATCC 27210 / DSM 20455 / JCM 14654 / NCDO 2250 / 7</strain>
    </source>
</reference>
<dbReference type="Proteomes" id="UP000006919">
    <property type="component" value="Chromosome"/>
</dbReference>
<dbReference type="SUPFAM" id="SSF48239">
    <property type="entry name" value="Terpenoid cyclases/Protein prenyltransferases"/>
    <property type="match status" value="1"/>
</dbReference>
<protein>
    <submittedName>
        <fullName evidence="1">Prenyltransferase/squalene oxidase</fullName>
    </submittedName>
</protein>
<dbReference type="EMBL" id="CP002403">
    <property type="protein sequence ID" value="ADU23314.1"/>
    <property type="molecule type" value="Genomic_DNA"/>
</dbReference>
<dbReference type="HOGENOM" id="CLU_243976_0_0_9"/>
<accession>E6UIG9</accession>
<dbReference type="GO" id="GO:0016740">
    <property type="term" value="F:transferase activity"/>
    <property type="evidence" value="ECO:0007669"/>
    <property type="project" value="UniProtKB-KW"/>
</dbReference>
<keyword evidence="1" id="KW-0808">Transferase</keyword>